<dbReference type="EMBL" id="CP053661">
    <property type="protein sequence ID" value="QKD84556.1"/>
    <property type="molecule type" value="Genomic_DNA"/>
</dbReference>
<dbReference type="Proteomes" id="UP000505210">
    <property type="component" value="Chromosome"/>
</dbReference>
<accession>A0A6M8BJ74</accession>
<proteinExistence type="predicted"/>
<reference evidence="1 2" key="1">
    <citation type="submission" date="2020-05" db="EMBL/GenBank/DDBJ databases">
        <title>Complete genome sequence of of a novel Thermoleptolyngbya strain isolated from hot springs of Ganzi, Sichuan China.</title>
        <authorList>
            <person name="Tang J."/>
            <person name="Daroch M."/>
            <person name="Li L."/>
            <person name="Waleron K."/>
            <person name="Waleron M."/>
            <person name="Waleron M."/>
        </authorList>
    </citation>
    <scope>NUCLEOTIDE SEQUENCE [LARGE SCALE GENOMIC DNA]</scope>
    <source>
        <strain evidence="1 2">PKUAC-SCTA183</strain>
    </source>
</reference>
<gene>
    <name evidence="1" type="ORF">HPC62_22325</name>
</gene>
<name>A0A6M8BJ74_9CYAN</name>
<evidence type="ECO:0000313" key="2">
    <source>
        <dbReference type="Proteomes" id="UP000505210"/>
    </source>
</evidence>
<evidence type="ECO:0000313" key="1">
    <source>
        <dbReference type="EMBL" id="QKD84556.1"/>
    </source>
</evidence>
<dbReference type="KEGG" id="theu:HPC62_22325"/>
<protein>
    <submittedName>
        <fullName evidence="1">Uncharacterized protein</fullName>
    </submittedName>
</protein>
<dbReference type="RefSeq" id="WP_172358578.1">
    <property type="nucleotide sequence ID" value="NZ_CP053661.1"/>
</dbReference>
<keyword evidence="2" id="KW-1185">Reference proteome</keyword>
<organism evidence="1 2">
    <name type="scientific">Thermoleptolyngbya sichuanensis A183</name>
    <dbReference type="NCBI Taxonomy" id="2737172"/>
    <lineage>
        <taxon>Bacteria</taxon>
        <taxon>Bacillati</taxon>
        <taxon>Cyanobacteriota</taxon>
        <taxon>Cyanophyceae</taxon>
        <taxon>Oculatellales</taxon>
        <taxon>Oculatellaceae</taxon>
        <taxon>Thermoleptolyngbya</taxon>
        <taxon>Thermoleptolyngbya sichuanensis</taxon>
    </lineage>
</organism>
<dbReference type="AlphaFoldDB" id="A0A6M8BJ74"/>
<sequence>MQVVQAILQTGGDRRSTGSPANSRFVNQTGEIRQMESDRWQISFQTVWSNGRAIAQSRLSLGQNFGANRRTFAS</sequence>